<dbReference type="InterPro" id="IPR011333">
    <property type="entry name" value="SKP1/BTB/POZ_sf"/>
</dbReference>
<dbReference type="Gene3D" id="3.30.710.10">
    <property type="entry name" value="Potassium Channel Kv1.1, Chain A"/>
    <property type="match status" value="1"/>
</dbReference>
<dbReference type="Proteomes" id="UP001498398">
    <property type="component" value="Unassembled WGS sequence"/>
</dbReference>
<evidence type="ECO:0008006" key="3">
    <source>
        <dbReference type="Google" id="ProtNLM"/>
    </source>
</evidence>
<reference evidence="1 2" key="1">
    <citation type="submission" date="2024-01" db="EMBL/GenBank/DDBJ databases">
        <title>A draft genome for the cacao thread blight pathogen Marasmiellus scandens.</title>
        <authorList>
            <person name="Baruah I.K."/>
            <person name="Leung J."/>
            <person name="Bukari Y."/>
            <person name="Amoako-Attah I."/>
            <person name="Meinhardt L.W."/>
            <person name="Bailey B.A."/>
            <person name="Cohen S.P."/>
        </authorList>
    </citation>
    <scope>NUCLEOTIDE SEQUENCE [LARGE SCALE GENOMIC DNA]</scope>
    <source>
        <strain evidence="1 2">GH-19</strain>
    </source>
</reference>
<organism evidence="1 2">
    <name type="scientific">Marasmiellus scandens</name>
    <dbReference type="NCBI Taxonomy" id="2682957"/>
    <lineage>
        <taxon>Eukaryota</taxon>
        <taxon>Fungi</taxon>
        <taxon>Dikarya</taxon>
        <taxon>Basidiomycota</taxon>
        <taxon>Agaricomycotina</taxon>
        <taxon>Agaricomycetes</taxon>
        <taxon>Agaricomycetidae</taxon>
        <taxon>Agaricales</taxon>
        <taxon>Marasmiineae</taxon>
        <taxon>Omphalotaceae</taxon>
        <taxon>Marasmiellus</taxon>
    </lineage>
</organism>
<comment type="caution">
    <text evidence="1">The sequence shown here is derived from an EMBL/GenBank/DDBJ whole genome shotgun (WGS) entry which is preliminary data.</text>
</comment>
<accession>A0ABR1JCQ5</accession>
<protein>
    <recommendedName>
        <fullName evidence="3">BTB domain-containing protein</fullName>
    </recommendedName>
</protein>
<sequence length="301" mass="33796">MSSSPEQNTDEHFTYHPKFDSEEGDITLRSLEGTLYRVPSFVLRTTCGFFESMFALLSKSSSNPGNNPNTNSSPIPTSQPDKTLSVLLLMISGLEIPMWTSFDDVCSLLQLCESWEAPGPISIIRSSITSPLFLSDPLKLYATATHFGWEEEAKLASTHTLKLNLHDEQYEETLSSLGVGALMRLLRLHRSRRDKMKEMLDDITLFNAGNSGNPTTGDMPSCAGCGMGIDHHEWREFKSRIFWEMDRCAAAEVIGSVEMEDWPETVNCWAAKCKGCGKFYYDKVITVKKLRECIIRLPTTV</sequence>
<name>A0ABR1JCQ5_9AGAR</name>
<dbReference type="EMBL" id="JBANRG010000018">
    <property type="protein sequence ID" value="KAK7458078.1"/>
    <property type="molecule type" value="Genomic_DNA"/>
</dbReference>
<keyword evidence="2" id="KW-1185">Reference proteome</keyword>
<gene>
    <name evidence="1" type="ORF">VKT23_009984</name>
</gene>
<evidence type="ECO:0000313" key="2">
    <source>
        <dbReference type="Proteomes" id="UP001498398"/>
    </source>
</evidence>
<evidence type="ECO:0000313" key="1">
    <source>
        <dbReference type="EMBL" id="KAK7458078.1"/>
    </source>
</evidence>
<proteinExistence type="predicted"/>